<evidence type="ECO:0000256" key="1">
    <source>
        <dbReference type="ARBA" id="ARBA00022723"/>
    </source>
</evidence>
<protein>
    <submittedName>
        <fullName evidence="3">Metallothionein</fullName>
    </submittedName>
</protein>
<dbReference type="GO" id="GO:0046872">
    <property type="term" value="F:metal ion binding"/>
    <property type="evidence" value="ECO:0007669"/>
    <property type="project" value="UniProtKB-KW"/>
</dbReference>
<organism evidence="3">
    <name type="scientific">Oscillatoriales cyanobacterium SpSt-418</name>
    <dbReference type="NCBI Taxonomy" id="2282169"/>
    <lineage>
        <taxon>Bacteria</taxon>
        <taxon>Bacillati</taxon>
        <taxon>Cyanobacteriota</taxon>
        <taxon>Cyanophyceae</taxon>
        <taxon>Oscillatoriophycideae</taxon>
        <taxon>Oscillatoriales</taxon>
    </lineage>
</organism>
<proteinExistence type="predicted"/>
<dbReference type="Pfam" id="PF02069">
    <property type="entry name" value="Metallothio_Pro"/>
    <property type="match status" value="1"/>
</dbReference>
<accession>A0A7C3PF95</accession>
<keyword evidence="2" id="KW-0480">Metal-thiolate cluster</keyword>
<dbReference type="SUPFAM" id="SSF57868">
    <property type="entry name" value="Metallothionein"/>
    <property type="match status" value="1"/>
</dbReference>
<reference evidence="3" key="1">
    <citation type="journal article" date="2020" name="mSystems">
        <title>Genome- and Community-Level Interaction Insights into Carbon Utilization and Element Cycling Functions of Hydrothermarchaeota in Hydrothermal Sediment.</title>
        <authorList>
            <person name="Zhou Z."/>
            <person name="Liu Y."/>
            <person name="Xu W."/>
            <person name="Pan J."/>
            <person name="Luo Z.H."/>
            <person name="Li M."/>
        </authorList>
    </citation>
    <scope>NUCLEOTIDE SEQUENCE [LARGE SCALE GENOMIC DNA]</scope>
    <source>
        <strain evidence="3">SpSt-418</strain>
    </source>
</reference>
<name>A0A7C3PF95_9CYAN</name>
<dbReference type="EMBL" id="DSRU01000025">
    <property type="protein sequence ID" value="HFM96500.1"/>
    <property type="molecule type" value="Genomic_DNA"/>
</dbReference>
<evidence type="ECO:0000313" key="3">
    <source>
        <dbReference type="EMBL" id="HFM96500.1"/>
    </source>
</evidence>
<dbReference type="PRINTS" id="PR00859">
    <property type="entry name" value="MTPROKARYOTE"/>
</dbReference>
<dbReference type="InterPro" id="IPR000518">
    <property type="entry name" value="Metalthion_fam14_prok"/>
</dbReference>
<dbReference type="InterPro" id="IPR017854">
    <property type="entry name" value="Metalthion_dom_sf"/>
</dbReference>
<dbReference type="AlphaFoldDB" id="A0A7C3PF95"/>
<gene>
    <name evidence="3" type="ORF">ENR64_01795</name>
</gene>
<keyword evidence="1" id="KW-0479">Metal-binding</keyword>
<comment type="caution">
    <text evidence="3">The sequence shown here is derived from an EMBL/GenBank/DDBJ whole genome shotgun (WGS) entry which is preliminary data.</text>
</comment>
<sequence>MTTVTQMKCACSECLCVVNLADAVMKDGKAYCGEACANGHPEGAGCGHTGCGCNH</sequence>
<dbReference type="Gene3D" id="2.30.170.10">
    <property type="match status" value="1"/>
</dbReference>
<evidence type="ECO:0000256" key="2">
    <source>
        <dbReference type="ARBA" id="ARBA00022851"/>
    </source>
</evidence>